<evidence type="ECO:0000313" key="2">
    <source>
        <dbReference type="EMBL" id="KAJ7361259.1"/>
    </source>
</evidence>
<organism evidence="2 3">
    <name type="scientific">Mycena albidolilacea</name>
    <dbReference type="NCBI Taxonomy" id="1033008"/>
    <lineage>
        <taxon>Eukaryota</taxon>
        <taxon>Fungi</taxon>
        <taxon>Dikarya</taxon>
        <taxon>Basidiomycota</taxon>
        <taxon>Agaricomycotina</taxon>
        <taxon>Agaricomycetes</taxon>
        <taxon>Agaricomycetidae</taxon>
        <taxon>Agaricales</taxon>
        <taxon>Marasmiineae</taxon>
        <taxon>Mycenaceae</taxon>
        <taxon>Mycena</taxon>
    </lineage>
</organism>
<comment type="caution">
    <text evidence="2">The sequence shown here is derived from an EMBL/GenBank/DDBJ whole genome shotgun (WGS) entry which is preliminary data.</text>
</comment>
<evidence type="ECO:0000313" key="3">
    <source>
        <dbReference type="Proteomes" id="UP001218218"/>
    </source>
</evidence>
<evidence type="ECO:0000256" key="1">
    <source>
        <dbReference type="SAM" id="MobiDB-lite"/>
    </source>
</evidence>
<dbReference type="Proteomes" id="UP001218218">
    <property type="component" value="Unassembled WGS sequence"/>
</dbReference>
<keyword evidence="3" id="KW-1185">Reference proteome</keyword>
<protein>
    <submittedName>
        <fullName evidence="2">Uncharacterized protein</fullName>
    </submittedName>
</protein>
<proteinExistence type="predicted"/>
<dbReference type="EMBL" id="JARIHO010000005">
    <property type="protein sequence ID" value="KAJ7361259.1"/>
    <property type="molecule type" value="Genomic_DNA"/>
</dbReference>
<accession>A0AAD7ALH3</accession>
<name>A0AAD7ALH3_9AGAR</name>
<dbReference type="AlphaFoldDB" id="A0AAD7ALH3"/>
<gene>
    <name evidence="2" type="ORF">DFH08DRAFT_369425</name>
</gene>
<sequence>MLCKATLRSEARTEGAGVSCRTGPQQDRSKQMQQRLIFASRVVVPKTRRLVRALPSPVLLDPTHPLLLSRSLPSFHFLLGLPGACVGFAQRAPARPNVAVSEKETARPVPPNACRSFKKEESDYTHETSAKTYIPDLAESLTEPICHSSPAPQVFS</sequence>
<reference evidence="2" key="1">
    <citation type="submission" date="2023-03" db="EMBL/GenBank/DDBJ databases">
        <title>Massive genome expansion in bonnet fungi (Mycena s.s.) driven by repeated elements and novel gene families across ecological guilds.</title>
        <authorList>
            <consortium name="Lawrence Berkeley National Laboratory"/>
            <person name="Harder C.B."/>
            <person name="Miyauchi S."/>
            <person name="Viragh M."/>
            <person name="Kuo A."/>
            <person name="Thoen E."/>
            <person name="Andreopoulos B."/>
            <person name="Lu D."/>
            <person name="Skrede I."/>
            <person name="Drula E."/>
            <person name="Henrissat B."/>
            <person name="Morin E."/>
            <person name="Kohler A."/>
            <person name="Barry K."/>
            <person name="LaButti K."/>
            <person name="Morin E."/>
            <person name="Salamov A."/>
            <person name="Lipzen A."/>
            <person name="Mereny Z."/>
            <person name="Hegedus B."/>
            <person name="Baldrian P."/>
            <person name="Stursova M."/>
            <person name="Weitz H."/>
            <person name="Taylor A."/>
            <person name="Grigoriev I.V."/>
            <person name="Nagy L.G."/>
            <person name="Martin F."/>
            <person name="Kauserud H."/>
        </authorList>
    </citation>
    <scope>NUCLEOTIDE SEQUENCE</scope>
    <source>
        <strain evidence="2">CBHHK002</strain>
    </source>
</reference>
<feature type="region of interest" description="Disordered" evidence="1">
    <location>
        <begin position="101"/>
        <end position="122"/>
    </location>
</feature>